<dbReference type="EMBL" id="CP022187">
    <property type="protein sequence ID" value="AWI74741.1"/>
    <property type="molecule type" value="Genomic_DNA"/>
</dbReference>
<dbReference type="KEGG" id="acom:CEW83_05535"/>
<proteinExistence type="predicted"/>
<feature type="chain" id="PRO_5016047191" evidence="1">
    <location>
        <begin position="34"/>
        <end position="142"/>
    </location>
</feature>
<gene>
    <name evidence="2" type="ORF">CEW83_05535</name>
</gene>
<dbReference type="RefSeq" id="WP_108948449.1">
    <property type="nucleotide sequence ID" value="NZ_CP022187.1"/>
</dbReference>
<name>A0A2U8GM70_9RHOO</name>
<keyword evidence="1" id="KW-0732">Signal</keyword>
<reference evidence="2 3" key="1">
    <citation type="submission" date="2017-06" db="EMBL/GenBank/DDBJ databases">
        <title>Azoarcus.</title>
        <authorList>
            <person name="Woo J.-H."/>
            <person name="Kim H.-S."/>
        </authorList>
    </citation>
    <scope>NUCLEOTIDE SEQUENCE [LARGE SCALE GENOMIC DNA]</scope>
    <source>
        <strain evidence="2 3">TSPY31</strain>
    </source>
</reference>
<evidence type="ECO:0000313" key="2">
    <source>
        <dbReference type="EMBL" id="AWI74741.1"/>
    </source>
</evidence>
<feature type="signal peptide" evidence="1">
    <location>
        <begin position="1"/>
        <end position="33"/>
    </location>
</feature>
<sequence length="142" mass="15485">MTKTALRSLPLKARTLAAAGLLCCLGPPLSAMAADTQQFPDVLAAKVRALTADRFDFDVTISSPYDSPQRYADGFRVTGADGSVYGERKLFHDHASEQPFTRDLYGVAIPSTLRSVRIQARDQRYGYGGKTLEVFLPGRDGN</sequence>
<protein>
    <submittedName>
        <fullName evidence="2">Uncharacterized protein</fullName>
    </submittedName>
</protein>
<accession>A0A2U8GM70</accession>
<organism evidence="2 3">
    <name type="scientific">Parazoarcus communis</name>
    <dbReference type="NCBI Taxonomy" id="41977"/>
    <lineage>
        <taxon>Bacteria</taxon>
        <taxon>Pseudomonadati</taxon>
        <taxon>Pseudomonadota</taxon>
        <taxon>Betaproteobacteria</taxon>
        <taxon>Rhodocyclales</taxon>
        <taxon>Zoogloeaceae</taxon>
        <taxon>Parazoarcus</taxon>
    </lineage>
</organism>
<evidence type="ECO:0000313" key="3">
    <source>
        <dbReference type="Proteomes" id="UP000244930"/>
    </source>
</evidence>
<dbReference type="Proteomes" id="UP000244930">
    <property type="component" value="Chromosome"/>
</dbReference>
<dbReference type="AlphaFoldDB" id="A0A2U8GM70"/>
<evidence type="ECO:0000256" key="1">
    <source>
        <dbReference type="SAM" id="SignalP"/>
    </source>
</evidence>
<keyword evidence="3" id="KW-1185">Reference proteome</keyword>